<reference evidence="2" key="1">
    <citation type="submission" date="2023-01" db="EMBL/GenBank/DDBJ databases">
        <authorList>
            <person name="Van Ghelder C."/>
            <person name="Rancurel C."/>
        </authorList>
    </citation>
    <scope>NUCLEOTIDE SEQUENCE</scope>
    <source>
        <strain evidence="2">CNCM I-4278</strain>
    </source>
</reference>
<dbReference type="EMBL" id="CAOQHR010000001">
    <property type="protein sequence ID" value="CAI6269365.1"/>
    <property type="molecule type" value="Genomic_DNA"/>
</dbReference>
<dbReference type="InterPro" id="IPR010730">
    <property type="entry name" value="HET"/>
</dbReference>
<dbReference type="Pfam" id="PF06985">
    <property type="entry name" value="HET"/>
    <property type="match status" value="1"/>
</dbReference>
<gene>
    <name evidence="2" type="ORF">PDIGIT_LOCUS1662</name>
</gene>
<dbReference type="Proteomes" id="UP001152607">
    <property type="component" value="Unassembled WGS sequence"/>
</dbReference>
<sequence length="642" mass="73735">MDIQHLCRYCSYNRTRLEHWVEVPVIKGIPLNNLLESSLRCARCMIFNETLRQNEVLLYGIGGNGRISLDIHLLPKEQATQTYDPDSLIFSSIVEKDPITTDLFQWEFDPFLKDLDLGQYFRFEHPVRPPDRSMEYLHLGMLRRCYETCLMEHSACRQDTTPMFVPTRLIDAFDMTLSHTSWFSENSRADRRYAALSHQWGQEDFFKLTRITMAEITRDGQTVIPLNHLRRTFQDAIKCTEMLGLKYLWIDSLCIIQGPKDESEWHREAALMAQIYRNAAVTIAASDAARLKDGFLWTKLSEPNASISLGSRYNGSVGTELLVTRDCEKPLDRRGWVVQEHLLALRTIHFSDPIVWECRELTAKRVSGRLSVFPSISTPKIWTSKARQGDGYELWKQIIERYSNCLLSVSSDKLVAISGVARVLATALNWEYIAGHWTQTILPSLLWETATLDSSRAEDYRAPSWSWASIDGRIKFLAISEGFSPLAEVINAEVTSPHSDPFGELSRASLRMKCRLIPLGVITPQELVYNDKNLRVSLDGFYTAHMYLLPLIKISNGEQYLSLLLKKNIAANSMKEREYQRLGDMVTYLHGRQEINPGIQAPPMNWTWWSNAFYCREKPEGAVRAFNAEDFEVGSIHEIDLI</sequence>
<protein>
    <recommendedName>
        <fullName evidence="1">Heterokaryon incompatibility domain-containing protein</fullName>
    </recommendedName>
</protein>
<keyword evidence="3" id="KW-1185">Reference proteome</keyword>
<dbReference type="AlphaFoldDB" id="A0A9W4XKP7"/>
<evidence type="ECO:0000259" key="1">
    <source>
        <dbReference type="Pfam" id="PF06985"/>
    </source>
</evidence>
<evidence type="ECO:0000313" key="2">
    <source>
        <dbReference type="EMBL" id="CAI6269365.1"/>
    </source>
</evidence>
<comment type="caution">
    <text evidence="2">The sequence shown here is derived from an EMBL/GenBank/DDBJ whole genome shotgun (WGS) entry which is preliminary data.</text>
</comment>
<organism evidence="2 3">
    <name type="scientific">Periconia digitata</name>
    <dbReference type="NCBI Taxonomy" id="1303443"/>
    <lineage>
        <taxon>Eukaryota</taxon>
        <taxon>Fungi</taxon>
        <taxon>Dikarya</taxon>
        <taxon>Ascomycota</taxon>
        <taxon>Pezizomycotina</taxon>
        <taxon>Dothideomycetes</taxon>
        <taxon>Pleosporomycetidae</taxon>
        <taxon>Pleosporales</taxon>
        <taxon>Massarineae</taxon>
        <taxon>Periconiaceae</taxon>
        <taxon>Periconia</taxon>
    </lineage>
</organism>
<proteinExistence type="predicted"/>
<dbReference type="PANTHER" id="PTHR33112:SF16">
    <property type="entry name" value="HETEROKARYON INCOMPATIBILITY DOMAIN-CONTAINING PROTEIN"/>
    <property type="match status" value="1"/>
</dbReference>
<accession>A0A9W4XKP7</accession>
<dbReference type="OrthoDB" id="3486565at2759"/>
<evidence type="ECO:0000313" key="3">
    <source>
        <dbReference type="Proteomes" id="UP001152607"/>
    </source>
</evidence>
<name>A0A9W4XKP7_9PLEO</name>
<feature type="domain" description="Heterokaryon incompatibility" evidence="1">
    <location>
        <begin position="193"/>
        <end position="340"/>
    </location>
</feature>
<dbReference type="PANTHER" id="PTHR33112">
    <property type="entry name" value="DOMAIN PROTEIN, PUTATIVE-RELATED"/>
    <property type="match status" value="1"/>
</dbReference>